<comment type="caution">
    <text evidence="2">The sequence shown here is derived from an EMBL/GenBank/DDBJ whole genome shotgun (WGS) entry which is preliminary data.</text>
</comment>
<protein>
    <submittedName>
        <fullName evidence="2">Uncharacterized protein</fullName>
    </submittedName>
</protein>
<dbReference type="AlphaFoldDB" id="A0A1L8D3L0"/>
<sequence>MHHLLKIVLKRMAIAFISWGVGLLLIVGYSYLMYYLYIKYSLWHMLSGAVLFWGVLYFIIDFWGLFIGFDENTVNEQK</sequence>
<organism evidence="2 3">
    <name type="scientific">Carboxydothermus islandicus</name>
    <dbReference type="NCBI Taxonomy" id="661089"/>
    <lineage>
        <taxon>Bacteria</taxon>
        <taxon>Bacillati</taxon>
        <taxon>Bacillota</taxon>
        <taxon>Clostridia</taxon>
        <taxon>Thermoanaerobacterales</taxon>
        <taxon>Thermoanaerobacteraceae</taxon>
        <taxon>Carboxydothermus</taxon>
    </lineage>
</organism>
<keyword evidence="1" id="KW-1133">Transmembrane helix</keyword>
<dbReference type="STRING" id="661089.ciss_17080"/>
<evidence type="ECO:0000256" key="1">
    <source>
        <dbReference type="SAM" id="Phobius"/>
    </source>
</evidence>
<accession>A0A1L8D3L0</accession>
<evidence type="ECO:0000313" key="3">
    <source>
        <dbReference type="Proteomes" id="UP000187338"/>
    </source>
</evidence>
<reference evidence="3" key="1">
    <citation type="submission" date="2016-12" db="EMBL/GenBank/DDBJ databases">
        <title>Draft Genome Sequences od Carboxydothermus pertinax and islandicus, Hydrogenogenic Carboxydotrophic Bacteria.</title>
        <authorList>
            <person name="Fukuyama Y."/>
            <person name="Ohmae K."/>
            <person name="Yoneda Y."/>
            <person name="Yoshida T."/>
            <person name="Sako Y."/>
        </authorList>
    </citation>
    <scope>NUCLEOTIDE SEQUENCE [LARGE SCALE GENOMIC DNA]</scope>
    <source>
        <strain evidence="3">SET</strain>
    </source>
</reference>
<dbReference type="EMBL" id="BDJL01000055">
    <property type="protein sequence ID" value="GAV25775.1"/>
    <property type="molecule type" value="Genomic_DNA"/>
</dbReference>
<dbReference type="OrthoDB" id="1726852at2"/>
<proteinExistence type="predicted"/>
<gene>
    <name evidence="2" type="ORF">ciss_17080</name>
</gene>
<dbReference type="Proteomes" id="UP000187338">
    <property type="component" value="Unassembled WGS sequence"/>
</dbReference>
<evidence type="ECO:0000313" key="2">
    <source>
        <dbReference type="EMBL" id="GAV25775.1"/>
    </source>
</evidence>
<name>A0A1L8D3L0_9THEO</name>
<feature type="transmembrane region" description="Helical" evidence="1">
    <location>
        <begin position="50"/>
        <end position="69"/>
    </location>
</feature>
<feature type="transmembrane region" description="Helical" evidence="1">
    <location>
        <begin position="12"/>
        <end position="38"/>
    </location>
</feature>
<dbReference type="RefSeq" id="WP_075866011.1">
    <property type="nucleotide sequence ID" value="NZ_BDJL01000055.1"/>
</dbReference>
<keyword evidence="3" id="KW-1185">Reference proteome</keyword>
<keyword evidence="1" id="KW-0472">Membrane</keyword>
<keyword evidence="1" id="KW-0812">Transmembrane</keyword>